<name>A0A439DMJ0_9MYCO</name>
<gene>
    <name evidence="1" type="ORF">MELE44368_08350</name>
</gene>
<comment type="caution">
    <text evidence="1">The sequence shown here is derived from an EMBL/GenBank/DDBJ whole genome shotgun (WGS) entry which is preliminary data.</text>
</comment>
<dbReference type="AlphaFoldDB" id="A0A439DMJ0"/>
<keyword evidence="2" id="KW-1185">Reference proteome</keyword>
<accession>A0A439DMJ0</accession>
<reference evidence="1 2" key="1">
    <citation type="submission" date="2013-06" db="EMBL/GenBank/DDBJ databases">
        <title>The draft sequence of the Mycobacterium elephantis genome.</title>
        <authorList>
            <person name="Pettersson F.B."/>
            <person name="Das S."/>
            <person name="Dasgupta S."/>
            <person name="Bhattacharya A."/>
            <person name="Kirsebom L.A."/>
        </authorList>
    </citation>
    <scope>NUCLEOTIDE SEQUENCE [LARGE SCALE GENOMIC DNA]</scope>
    <source>
        <strain evidence="1 2">DSM 44368</strain>
    </source>
</reference>
<protein>
    <submittedName>
        <fullName evidence="1">Uncharacterized protein</fullName>
    </submittedName>
</protein>
<sequence>MSRFHDLDPDELRELAPRIPMELVEELMFIGNATEIAERVSGYAANGLEHTIVASVTGVVGGIDEITSDTGQLIALFAALREVTPR</sequence>
<dbReference type="RefSeq" id="WP_128110871.1">
    <property type="nucleotide sequence ID" value="NZ_ATDN01000067.1"/>
</dbReference>
<dbReference type="Proteomes" id="UP000287177">
    <property type="component" value="Unassembled WGS sequence"/>
</dbReference>
<proteinExistence type="predicted"/>
<evidence type="ECO:0000313" key="2">
    <source>
        <dbReference type="Proteomes" id="UP000287177"/>
    </source>
</evidence>
<evidence type="ECO:0000313" key="1">
    <source>
        <dbReference type="EMBL" id="RWA16041.1"/>
    </source>
</evidence>
<dbReference type="EMBL" id="ATDN01000067">
    <property type="protein sequence ID" value="RWA16041.1"/>
    <property type="molecule type" value="Genomic_DNA"/>
</dbReference>
<organism evidence="1 2">
    <name type="scientific">Mycolicibacterium elephantis DSM 44368</name>
    <dbReference type="NCBI Taxonomy" id="1335622"/>
    <lineage>
        <taxon>Bacteria</taxon>
        <taxon>Bacillati</taxon>
        <taxon>Actinomycetota</taxon>
        <taxon>Actinomycetes</taxon>
        <taxon>Mycobacteriales</taxon>
        <taxon>Mycobacteriaceae</taxon>
        <taxon>Mycolicibacterium</taxon>
    </lineage>
</organism>